<evidence type="ECO:0000313" key="3">
    <source>
        <dbReference type="Proteomes" id="UP000738359"/>
    </source>
</evidence>
<gene>
    <name evidence="2" type="ORF">BGZ70_000405</name>
</gene>
<dbReference type="Proteomes" id="UP000738359">
    <property type="component" value="Unassembled WGS sequence"/>
</dbReference>
<evidence type="ECO:0000256" key="1">
    <source>
        <dbReference type="SAM" id="SignalP"/>
    </source>
</evidence>
<evidence type="ECO:0000313" key="2">
    <source>
        <dbReference type="EMBL" id="KAF9952978.1"/>
    </source>
</evidence>
<organism evidence="2 3">
    <name type="scientific">Mortierella alpina</name>
    <name type="common">Oleaginous fungus</name>
    <name type="synonym">Mortierella renispora</name>
    <dbReference type="NCBI Taxonomy" id="64518"/>
    <lineage>
        <taxon>Eukaryota</taxon>
        <taxon>Fungi</taxon>
        <taxon>Fungi incertae sedis</taxon>
        <taxon>Mucoromycota</taxon>
        <taxon>Mortierellomycotina</taxon>
        <taxon>Mortierellomycetes</taxon>
        <taxon>Mortierellales</taxon>
        <taxon>Mortierellaceae</taxon>
        <taxon>Mortierella</taxon>
    </lineage>
</organism>
<keyword evidence="3" id="KW-1185">Reference proteome</keyword>
<proteinExistence type="predicted"/>
<dbReference type="AlphaFoldDB" id="A0A9P6IXX1"/>
<dbReference type="EMBL" id="JAAAHY010001076">
    <property type="protein sequence ID" value="KAF9952978.1"/>
    <property type="molecule type" value="Genomic_DNA"/>
</dbReference>
<sequence>MRLVLLKLAAAALTLALALTAVVSAQISQECVRKCDVQRAKEIEAAVKAYPDYKDPRRLEAIDKAQDNYFDICNYKCVYPERV</sequence>
<feature type="chain" id="PRO_5040402715" evidence="1">
    <location>
        <begin position="26"/>
        <end position="83"/>
    </location>
</feature>
<dbReference type="OrthoDB" id="2419383at2759"/>
<accession>A0A9P6IXX1</accession>
<name>A0A9P6IXX1_MORAP</name>
<feature type="signal peptide" evidence="1">
    <location>
        <begin position="1"/>
        <end position="25"/>
    </location>
</feature>
<protein>
    <submittedName>
        <fullName evidence="2">Uncharacterized protein</fullName>
    </submittedName>
</protein>
<comment type="caution">
    <text evidence="2">The sequence shown here is derived from an EMBL/GenBank/DDBJ whole genome shotgun (WGS) entry which is preliminary data.</text>
</comment>
<reference evidence="2" key="1">
    <citation type="journal article" date="2020" name="Fungal Divers.">
        <title>Resolving the Mortierellaceae phylogeny through synthesis of multi-gene phylogenetics and phylogenomics.</title>
        <authorList>
            <person name="Vandepol N."/>
            <person name="Liber J."/>
            <person name="Desiro A."/>
            <person name="Na H."/>
            <person name="Kennedy M."/>
            <person name="Barry K."/>
            <person name="Grigoriev I.V."/>
            <person name="Miller A.N."/>
            <person name="O'Donnell K."/>
            <person name="Stajich J.E."/>
            <person name="Bonito G."/>
        </authorList>
    </citation>
    <scope>NUCLEOTIDE SEQUENCE</scope>
    <source>
        <strain evidence="2">CK1249</strain>
    </source>
</reference>
<keyword evidence="1" id="KW-0732">Signal</keyword>